<feature type="region of interest" description="Disordered" evidence="9">
    <location>
        <begin position="860"/>
        <end position="892"/>
    </location>
</feature>
<feature type="compositionally biased region" description="Basic and acidic residues" evidence="9">
    <location>
        <begin position="876"/>
        <end position="892"/>
    </location>
</feature>
<keyword evidence="5" id="KW-0234">DNA repair</keyword>
<keyword evidence="4" id="KW-0233">DNA recombination</keyword>
<sequence length="1263" mass="144153">MTEDMTFIEQLLFADVQSYQRLKLNELVEVYEQIKSQVSMETDDQDTEDIEVSNNHVNRRTSEIDSLLKEIMDDSDEDMETKSDSLDTETDQFHSNMDDFTTKKDREEEIDGHISDGDYYDIMCSQRKKLQKITKDNVEENTLEGICDNFDEKECIDLVGEDHKKHFQANQEIDYVNKEKHVIETNNICVENKNDICTIDNKDNRIETHGSGDNSSFNEIKSVKDKIEIEKMNMNTSQKSTKTNKNEKVKSQKARKVKTRQECVSPDVFSDVKDTSLVYDNEELVIFNQSESNDLFKHSADQDMDELSKHSGDIDDKNFDDSGLDQKVSYDYKNKNININLIKSKRKSSGENNEAEKDNCNKYHEEDDENLSSSISLSDHAVIICSDDSSDSITDKPVGKQTNNYHGNRNILESTRIYPSFSVIGENTNKIDEISIIKSQQSNKTVKTSQPSNTHRSPKARNFSQGSSLNESVDHILNRRLNSSSNDLFASPPEHEAKSRNSKSVMKSNNSMCQISPKNYENDNSSELVSGNTSTNSSFQCDFLSEKSGSGFSENMLDKRKGDNVRKELSSSEDNSVAFPVEEEKRITEDGLALDKSEFSISKISYKKKISDEGFPRLSLSQKSHDDSVKHKKRKHMDAKTSSDENSDSQIRSLSFKKTKLDNNSSVADDAAGFFSDSSSGASTSLSRNGSPDKNISSYRNKVNKQKAHGMVMSEIDTLNSVNEKEPSQIGDDVEIVSDNFTELSQRRSLEQSQTKSPIFKVKEKKKFLFKKRKQLANIQTLEEEKEYIVAEDNQMKIDDKHVDLSHSDEQVDGDELNSGCQPGEDMVDDVWEGFDDCGGGVMFDGGDCEIETPVTCDMESTVPHTTSTASQSNIELDKTKDKNRDLDEDREKSFEKCLDIVQDDDESDKHVEEADLPEIGNDSFMWRDDNAPFENVDNFTVETVEEGCKNLTNSKKSKDDFKTPSVARSRSSKQQWIPPSPFTPMPEYDKMATPKEVQKYGVKPVGKKRNILFDYEDDDQKQTNKDDLLHVKTGQNNTTKSRSGAGSSTGVKNTSSSRKAAVTQPEVVVKDESLSSSDETNCSQESVQSYMVEESFLHVPFDDEDIPQSQMTTGMELRQKFLDFIHSRPDIKVRILMYEPLELDWLKKEIKESGIKCSMDKNSFCYSDIFWYLRCFVISFLKKKSEEDKKKQVKEEEGEERKKLMQIRERKSEGTKGKTGVHGKTEIIILHEVLEMFYEFSTYLYLYIHIYYMYCKNCSWIQ</sequence>
<feature type="region of interest" description="Disordered" evidence="9">
    <location>
        <begin position="951"/>
        <end position="990"/>
    </location>
</feature>
<dbReference type="PANTHER" id="PTHR21541:SF3">
    <property type="entry name" value="STRUCTURE-SPECIFIC ENDONUCLEASE SUBUNIT SLX4"/>
    <property type="match status" value="1"/>
</dbReference>
<evidence type="ECO:0000256" key="6">
    <source>
        <dbReference type="ARBA" id="ARBA00023242"/>
    </source>
</evidence>
<proteinExistence type="inferred from homology"/>
<feature type="compositionally biased region" description="Low complexity" evidence="9">
    <location>
        <begin position="502"/>
        <end position="511"/>
    </location>
</feature>
<feature type="compositionally biased region" description="Polar residues" evidence="9">
    <location>
        <begin position="1034"/>
        <end position="1059"/>
    </location>
</feature>
<feature type="compositionally biased region" description="Polar residues" evidence="9">
    <location>
        <begin position="512"/>
        <end position="533"/>
    </location>
</feature>
<feature type="compositionally biased region" description="Polar residues" evidence="9">
    <location>
        <begin position="863"/>
        <end position="875"/>
    </location>
</feature>
<feature type="region of interest" description="Disordered" evidence="9">
    <location>
        <begin position="617"/>
        <end position="651"/>
    </location>
</feature>
<keyword evidence="8" id="KW-0175">Coiled coil</keyword>
<keyword evidence="6" id="KW-0539">Nucleus</keyword>
<feature type="region of interest" description="Disordered" evidence="9">
    <location>
        <begin position="441"/>
        <end position="468"/>
    </location>
</feature>
<feature type="region of interest" description="Disordered" evidence="9">
    <location>
        <begin position="484"/>
        <end position="533"/>
    </location>
</feature>
<reference evidence="10 11" key="1">
    <citation type="submission" date="2022-12" db="EMBL/GenBank/DDBJ databases">
        <title>Chromosome-level genome of Tegillarca granosa.</title>
        <authorList>
            <person name="Kim J."/>
        </authorList>
    </citation>
    <scope>NUCLEOTIDE SEQUENCE [LARGE SCALE GENOMIC DNA]</scope>
    <source>
        <strain evidence="10">Teg-2019</strain>
        <tissue evidence="10">Adductor muscle</tissue>
    </source>
</reference>
<keyword evidence="3" id="KW-0227">DNA damage</keyword>
<feature type="coiled-coil region" evidence="8">
    <location>
        <begin position="1184"/>
        <end position="1211"/>
    </location>
</feature>
<feature type="compositionally biased region" description="Basic and acidic residues" evidence="9">
    <location>
        <begin position="556"/>
        <end position="570"/>
    </location>
</feature>
<feature type="compositionally biased region" description="Low complexity" evidence="9">
    <location>
        <begin position="678"/>
        <end position="690"/>
    </location>
</feature>
<feature type="compositionally biased region" description="Polar residues" evidence="9">
    <location>
        <begin position="441"/>
        <end position="455"/>
    </location>
</feature>
<feature type="region of interest" description="Disordered" evidence="9">
    <location>
        <begin position="678"/>
        <end position="698"/>
    </location>
</feature>
<evidence type="ECO:0000313" key="10">
    <source>
        <dbReference type="EMBL" id="KAJ8298472.1"/>
    </source>
</evidence>
<dbReference type="Proteomes" id="UP001217089">
    <property type="component" value="Unassembled WGS sequence"/>
</dbReference>
<accession>A0ABQ9E3M1</accession>
<dbReference type="PANTHER" id="PTHR21541">
    <property type="entry name" value="BTB POZ DOMAIN CONTAINING 12"/>
    <property type="match status" value="1"/>
</dbReference>
<keyword evidence="11" id="KW-1185">Reference proteome</keyword>
<dbReference type="Pfam" id="PF09494">
    <property type="entry name" value="Slx4"/>
    <property type="match status" value="1"/>
</dbReference>
<evidence type="ECO:0000256" key="8">
    <source>
        <dbReference type="SAM" id="Coils"/>
    </source>
</evidence>
<evidence type="ECO:0000313" key="11">
    <source>
        <dbReference type="Proteomes" id="UP001217089"/>
    </source>
</evidence>
<feature type="region of interest" description="Disordered" evidence="9">
    <location>
        <begin position="1024"/>
        <end position="1084"/>
    </location>
</feature>
<gene>
    <name evidence="10" type="ORF">KUTeg_025003</name>
</gene>
<organism evidence="10 11">
    <name type="scientific">Tegillarca granosa</name>
    <name type="common">Malaysian cockle</name>
    <name type="synonym">Anadara granosa</name>
    <dbReference type="NCBI Taxonomy" id="220873"/>
    <lineage>
        <taxon>Eukaryota</taxon>
        <taxon>Metazoa</taxon>
        <taxon>Spiralia</taxon>
        <taxon>Lophotrochozoa</taxon>
        <taxon>Mollusca</taxon>
        <taxon>Bivalvia</taxon>
        <taxon>Autobranchia</taxon>
        <taxon>Pteriomorphia</taxon>
        <taxon>Arcoida</taxon>
        <taxon>Arcoidea</taxon>
        <taxon>Arcidae</taxon>
        <taxon>Tegillarca</taxon>
    </lineage>
</organism>
<evidence type="ECO:0000256" key="9">
    <source>
        <dbReference type="SAM" id="MobiDB-lite"/>
    </source>
</evidence>
<comment type="subcellular location">
    <subcellularLocation>
        <location evidence="1">Nucleus</location>
    </subcellularLocation>
</comment>
<feature type="region of interest" description="Disordered" evidence="9">
    <location>
        <begin position="552"/>
        <end position="577"/>
    </location>
</feature>
<feature type="compositionally biased region" description="Polar residues" evidence="9">
    <location>
        <begin position="1075"/>
        <end position="1084"/>
    </location>
</feature>
<comment type="similarity">
    <text evidence="2">Belongs to the SLX4 family.</text>
</comment>
<protein>
    <recommendedName>
        <fullName evidence="7">Structure-specific endonuclease subunit SLX4</fullName>
    </recommendedName>
</protein>
<evidence type="ECO:0000256" key="1">
    <source>
        <dbReference type="ARBA" id="ARBA00004123"/>
    </source>
</evidence>
<evidence type="ECO:0000256" key="3">
    <source>
        <dbReference type="ARBA" id="ARBA00022763"/>
    </source>
</evidence>
<evidence type="ECO:0000256" key="4">
    <source>
        <dbReference type="ARBA" id="ARBA00023172"/>
    </source>
</evidence>
<feature type="region of interest" description="Disordered" evidence="9">
    <location>
        <begin position="235"/>
        <end position="257"/>
    </location>
</feature>
<comment type="caution">
    <text evidence="10">The sequence shown here is derived from an EMBL/GenBank/DDBJ whole genome shotgun (WGS) entry which is preliminary data.</text>
</comment>
<evidence type="ECO:0000256" key="2">
    <source>
        <dbReference type="ARBA" id="ARBA00006661"/>
    </source>
</evidence>
<feature type="region of interest" description="Disordered" evidence="9">
    <location>
        <begin position="75"/>
        <end position="97"/>
    </location>
</feature>
<dbReference type="EMBL" id="JARBDR010000923">
    <property type="protein sequence ID" value="KAJ8298472.1"/>
    <property type="molecule type" value="Genomic_DNA"/>
</dbReference>
<dbReference type="InterPro" id="IPR018574">
    <property type="entry name" value="Structure-sp_endonuc_su_Slx4"/>
</dbReference>
<evidence type="ECO:0000256" key="5">
    <source>
        <dbReference type="ARBA" id="ARBA00023204"/>
    </source>
</evidence>
<name>A0ABQ9E3M1_TEGGR</name>
<evidence type="ECO:0000256" key="7">
    <source>
        <dbReference type="ARBA" id="ARBA00029496"/>
    </source>
</evidence>
<feature type="compositionally biased region" description="Polar residues" evidence="9">
    <location>
        <begin position="967"/>
        <end position="978"/>
    </location>
</feature>